<evidence type="ECO:0000313" key="3">
    <source>
        <dbReference type="Proteomes" id="UP000273982"/>
    </source>
</evidence>
<feature type="region of interest" description="Disordered" evidence="1">
    <location>
        <begin position="124"/>
        <end position="155"/>
    </location>
</feature>
<dbReference type="EMBL" id="CP034087">
    <property type="protein sequence ID" value="AZG78915.1"/>
    <property type="molecule type" value="Genomic_DNA"/>
</dbReference>
<proteinExistence type="predicted"/>
<gene>
    <name evidence="2" type="ORF">EHO51_19085</name>
</gene>
<dbReference type="AlphaFoldDB" id="A0A3G8MCC3"/>
<dbReference type="RefSeq" id="WP_124740423.1">
    <property type="nucleotide sequence ID" value="NZ_CP034087.1"/>
</dbReference>
<name>A0A3G8MCC3_9HYPH</name>
<evidence type="ECO:0000313" key="2">
    <source>
        <dbReference type="EMBL" id="AZG78915.1"/>
    </source>
</evidence>
<keyword evidence="2" id="KW-0614">Plasmid</keyword>
<accession>A0A3G8MCC3</accession>
<dbReference type="KEGG" id="mros:EHO51_19085"/>
<protein>
    <recommendedName>
        <fullName evidence="4">Transposase</fullName>
    </recommendedName>
</protein>
<geneLocation type="plasmid" evidence="3">
    <name>pgw6_1</name>
</geneLocation>
<dbReference type="Proteomes" id="UP000273982">
    <property type="component" value="Plasmid pGW6_1"/>
</dbReference>
<evidence type="ECO:0008006" key="4">
    <source>
        <dbReference type="Google" id="ProtNLM"/>
    </source>
</evidence>
<organism evidence="2 3">
    <name type="scientific">Methylocystis rosea</name>
    <dbReference type="NCBI Taxonomy" id="173366"/>
    <lineage>
        <taxon>Bacteria</taxon>
        <taxon>Pseudomonadati</taxon>
        <taxon>Pseudomonadota</taxon>
        <taxon>Alphaproteobacteria</taxon>
        <taxon>Hyphomicrobiales</taxon>
        <taxon>Methylocystaceae</taxon>
        <taxon>Methylocystis</taxon>
    </lineage>
</organism>
<sequence length="155" mass="17020">MARVAGRRACQANRQGLPARLGRTYIAIQRDNGGHVDQGGVVERLLGKLNSLIGKHDGATGRSINHHNSNRVFETYDAIIDAACDTWRKLIAEPKTITSIGMRDWAHIGQHCSLWYKPNPRAPVSAQARRLRPTPFHAPPRSKKRAAQSASGSIA</sequence>
<reference evidence="2 3" key="1">
    <citation type="submission" date="2018-11" db="EMBL/GenBank/DDBJ databases">
        <title>Genome squencing of methanotrophic bacteria isolated from alkaline groundwater in Korea.</title>
        <authorList>
            <person name="Nguyen L.N."/>
        </authorList>
    </citation>
    <scope>NUCLEOTIDE SEQUENCE [LARGE SCALE GENOMIC DNA]</scope>
    <source>
        <strain evidence="2 3">GW6</strain>
        <plasmid evidence="3">pgw6_1</plasmid>
    </source>
</reference>
<evidence type="ECO:0000256" key="1">
    <source>
        <dbReference type="SAM" id="MobiDB-lite"/>
    </source>
</evidence>